<sequence>MSEQNSGAYGLLEKYVMNPLGKMSQTKFVRAIMATGIAVIPFTIVGSMFLVFNILPLAIPALEGFFNATFLRFSDLYMLANTATMGMLAIYFCAVLGYEFTKVYVDDDDVDMSPLNGALLSLFAFFMTVPQLIWADGTMSRITDISEASQIISGWAMGGDGVSRFGTVGIFTGIIMAVIAVQLYRICIVKQWTIKMPEAVPAGVSRSFTALVPTFVIAFVVIILNGILVFLGTDIFQIIQIPFGFVTQITDSYLGLLVIIFLIHALWSVGIHGATIVTSLVQPIMLTNMAANIAGDSIPLAGEFWNAYGWPGGSGATLGFTLFIAFMAKSEQLKVLGRTAVVPAIFNINEPIIFGVPMIYNPNMLIPFILAPMAGASVGYWATRLDFVKPIIALMPWPMPAGIGAFISTGGDWRSIIVALVSVLVAFLVYLPFIRKYDAQILAEEQAVAAAGVEEVDDEDFFTF</sequence>
<protein>
    <recommendedName>
        <fullName evidence="9">Permease IIC component</fullName>
    </recommendedName>
</protein>
<proteinExistence type="predicted"/>
<dbReference type="NCBIfam" id="NF007157">
    <property type="entry name" value="PRK09592.1"/>
    <property type="match status" value="1"/>
</dbReference>
<name>A0A5R9DVS6_9LACT</name>
<evidence type="ECO:0000256" key="5">
    <source>
        <dbReference type="ARBA" id="ARBA00022683"/>
    </source>
</evidence>
<dbReference type="PANTHER" id="PTHR33989:SF8">
    <property type="entry name" value="PERMEASE IIC COMPONENT"/>
    <property type="match status" value="1"/>
</dbReference>
<evidence type="ECO:0000256" key="10">
    <source>
        <dbReference type="SAM" id="Phobius"/>
    </source>
</evidence>
<feature type="transmembrane region" description="Helical" evidence="10">
    <location>
        <begin position="79"/>
        <end position="101"/>
    </location>
</feature>
<keyword evidence="3 9" id="KW-1003">Cell membrane</keyword>
<organism evidence="12 13">
    <name type="scientific">Ruoffia tabacinasalis</name>
    <dbReference type="NCBI Taxonomy" id="87458"/>
    <lineage>
        <taxon>Bacteria</taxon>
        <taxon>Bacillati</taxon>
        <taxon>Bacillota</taxon>
        <taxon>Bacilli</taxon>
        <taxon>Lactobacillales</taxon>
        <taxon>Aerococcaceae</taxon>
        <taxon>Ruoffia</taxon>
    </lineage>
</organism>
<evidence type="ECO:0000256" key="9">
    <source>
        <dbReference type="PIRNR" id="PIRNR006351"/>
    </source>
</evidence>
<feature type="domain" description="PTS EIIC type-3" evidence="11">
    <location>
        <begin position="12"/>
        <end position="433"/>
    </location>
</feature>
<feature type="transmembrane region" description="Helical" evidence="10">
    <location>
        <begin position="365"/>
        <end position="383"/>
    </location>
</feature>
<accession>A0A5R9DVS6</accession>
<dbReference type="GO" id="GO:0009401">
    <property type="term" value="P:phosphoenolpyruvate-dependent sugar phosphotransferase system"/>
    <property type="evidence" value="ECO:0007669"/>
    <property type="project" value="UniProtKB-KW"/>
</dbReference>
<feature type="transmembrane region" description="Helical" evidence="10">
    <location>
        <begin position="31"/>
        <end position="59"/>
    </location>
</feature>
<dbReference type="PIRSF" id="PIRSF006351">
    <property type="entry name" value="PTS_EIIC-Cellobiose"/>
    <property type="match status" value="1"/>
</dbReference>
<dbReference type="NCBIfam" id="TIGR00410">
    <property type="entry name" value="lacE"/>
    <property type="match status" value="1"/>
</dbReference>
<evidence type="ECO:0000256" key="1">
    <source>
        <dbReference type="ARBA" id="ARBA00004651"/>
    </source>
</evidence>
<feature type="transmembrane region" description="Helical" evidence="10">
    <location>
        <begin position="413"/>
        <end position="433"/>
    </location>
</feature>
<keyword evidence="4 9" id="KW-0762">Sugar transport</keyword>
<evidence type="ECO:0000256" key="8">
    <source>
        <dbReference type="ARBA" id="ARBA00023136"/>
    </source>
</evidence>
<gene>
    <name evidence="12" type="primary">celB</name>
    <name evidence="12" type="ORF">FEZ33_08870</name>
</gene>
<evidence type="ECO:0000256" key="4">
    <source>
        <dbReference type="ARBA" id="ARBA00022597"/>
    </source>
</evidence>
<keyword evidence="5" id="KW-0598">Phosphotransferase system</keyword>
<feature type="transmembrane region" description="Helical" evidence="10">
    <location>
        <begin position="113"/>
        <end position="134"/>
    </location>
</feature>
<dbReference type="PROSITE" id="PS51105">
    <property type="entry name" value="PTS_EIIC_TYPE_3"/>
    <property type="match status" value="1"/>
</dbReference>
<evidence type="ECO:0000259" key="11">
    <source>
        <dbReference type="PROSITE" id="PS51105"/>
    </source>
</evidence>
<dbReference type="InterPro" id="IPR004501">
    <property type="entry name" value="PTS_EIIC_3"/>
</dbReference>
<feature type="transmembrane region" description="Helical" evidence="10">
    <location>
        <begin position="208"/>
        <end position="232"/>
    </location>
</feature>
<feature type="transmembrane region" description="Helical" evidence="10">
    <location>
        <begin position="276"/>
        <end position="295"/>
    </location>
</feature>
<dbReference type="AlphaFoldDB" id="A0A5R9DVS6"/>
<dbReference type="EMBL" id="VBSP01000034">
    <property type="protein sequence ID" value="TLQ40195.1"/>
    <property type="molecule type" value="Genomic_DNA"/>
</dbReference>
<comment type="function">
    <text evidence="9">The phosphoenolpyruvate-dependent sugar phosphotransferase system (PTS), a major carbohydrate active -transport system, catalyzes the phosphorylation of incoming sugar substrates concomitant with their translocation across the cell membrane.</text>
</comment>
<comment type="caution">
    <text evidence="12">The sequence shown here is derived from an EMBL/GenBank/DDBJ whole genome shotgun (WGS) entry which is preliminary data.</text>
</comment>
<dbReference type="Pfam" id="PF02378">
    <property type="entry name" value="PTS_EIIC"/>
    <property type="match status" value="1"/>
</dbReference>
<feature type="transmembrane region" description="Helical" evidence="10">
    <location>
        <begin position="252"/>
        <end position="269"/>
    </location>
</feature>
<dbReference type="InterPro" id="IPR003352">
    <property type="entry name" value="PTS_EIIC"/>
</dbReference>
<comment type="subcellular location">
    <subcellularLocation>
        <location evidence="1">Cell membrane</location>
        <topology evidence="1">Multi-pass membrane protein</topology>
    </subcellularLocation>
</comment>
<feature type="transmembrane region" description="Helical" evidence="10">
    <location>
        <begin position="390"/>
        <end position="407"/>
    </location>
</feature>
<dbReference type="OrthoDB" id="1550290at2"/>
<reference evidence="12 13" key="1">
    <citation type="submission" date="2019-05" db="EMBL/GenBank/DDBJ databases">
        <title>The metagenome of a microbial culture collection derived from dairy environment covers the genomic content of the human microbiome.</title>
        <authorList>
            <person name="Roder T."/>
            <person name="Wuthrich D."/>
            <person name="Sattari Z."/>
            <person name="Von Ah U."/>
            <person name="Bar C."/>
            <person name="Ronchi F."/>
            <person name="Macpherson A.J."/>
            <person name="Ganal-Vonarburg S.C."/>
            <person name="Bruggmann R."/>
            <person name="Vergeres G."/>
        </authorList>
    </citation>
    <scope>NUCLEOTIDE SEQUENCE [LARGE SCALE GENOMIC DNA]</scope>
    <source>
        <strain evidence="12 13">FAM 24227</strain>
    </source>
</reference>
<keyword evidence="7 10" id="KW-1133">Transmembrane helix</keyword>
<evidence type="ECO:0000256" key="3">
    <source>
        <dbReference type="ARBA" id="ARBA00022475"/>
    </source>
</evidence>
<dbReference type="RefSeq" id="WP_138405029.1">
    <property type="nucleotide sequence ID" value="NZ_VBSP01000034.1"/>
</dbReference>
<dbReference type="PANTHER" id="PTHR33989">
    <property type="match status" value="1"/>
</dbReference>
<evidence type="ECO:0000256" key="7">
    <source>
        <dbReference type="ARBA" id="ARBA00022989"/>
    </source>
</evidence>
<feature type="transmembrane region" description="Helical" evidence="10">
    <location>
        <begin position="307"/>
        <end position="328"/>
    </location>
</feature>
<keyword evidence="8 9" id="KW-0472">Membrane</keyword>
<dbReference type="InterPro" id="IPR051088">
    <property type="entry name" value="PTS_Sugar-EIIC/EIIB"/>
</dbReference>
<evidence type="ECO:0000313" key="13">
    <source>
        <dbReference type="Proteomes" id="UP000306420"/>
    </source>
</evidence>
<dbReference type="Proteomes" id="UP000306420">
    <property type="component" value="Unassembled WGS sequence"/>
</dbReference>
<dbReference type="GO" id="GO:0005886">
    <property type="term" value="C:plasma membrane"/>
    <property type="evidence" value="ECO:0007669"/>
    <property type="project" value="UniProtKB-SubCell"/>
</dbReference>
<evidence type="ECO:0000313" key="12">
    <source>
        <dbReference type="EMBL" id="TLQ40195.1"/>
    </source>
</evidence>
<dbReference type="InterPro" id="IPR004796">
    <property type="entry name" value="PTS_IIC_cello"/>
</dbReference>
<feature type="transmembrane region" description="Helical" evidence="10">
    <location>
        <begin position="340"/>
        <end position="359"/>
    </location>
</feature>
<evidence type="ECO:0000256" key="2">
    <source>
        <dbReference type="ARBA" id="ARBA00022448"/>
    </source>
</evidence>
<keyword evidence="6 10" id="KW-0812">Transmembrane</keyword>
<keyword evidence="2 9" id="KW-0813">Transport</keyword>
<evidence type="ECO:0000256" key="6">
    <source>
        <dbReference type="ARBA" id="ARBA00022692"/>
    </source>
</evidence>
<feature type="transmembrane region" description="Helical" evidence="10">
    <location>
        <begin position="165"/>
        <end position="187"/>
    </location>
</feature>
<dbReference type="GO" id="GO:1901264">
    <property type="term" value="P:carbohydrate derivative transport"/>
    <property type="evidence" value="ECO:0007669"/>
    <property type="project" value="TreeGrafter"/>
</dbReference>
<dbReference type="GO" id="GO:0008982">
    <property type="term" value="F:protein-N(PI)-phosphohistidine-sugar phosphotransferase activity"/>
    <property type="evidence" value="ECO:0007669"/>
    <property type="project" value="UniProtKB-UniRule"/>
</dbReference>